<reference evidence="1 2" key="1">
    <citation type="submission" date="2023-07" db="EMBL/GenBank/DDBJ databases">
        <title>Genomic Encyclopedia of Type Strains, Phase IV (KMG-IV): sequencing the most valuable type-strain genomes for metagenomic binning, comparative biology and taxonomic classification.</title>
        <authorList>
            <person name="Goeker M."/>
        </authorList>
    </citation>
    <scope>NUCLEOTIDE SEQUENCE [LARGE SCALE GENOMIC DNA]</scope>
    <source>
        <strain evidence="1 2">DSM 27594</strain>
    </source>
</reference>
<accession>A0ABT9XRE9</accession>
<dbReference type="EMBL" id="JAUSTW010000001">
    <property type="protein sequence ID" value="MDQ0197926.1"/>
    <property type="molecule type" value="Genomic_DNA"/>
</dbReference>
<dbReference type="Proteomes" id="UP001224122">
    <property type="component" value="Unassembled WGS sequence"/>
</dbReference>
<evidence type="ECO:0000313" key="2">
    <source>
        <dbReference type="Proteomes" id="UP001224122"/>
    </source>
</evidence>
<name>A0ABT9XRE9_9BACI</name>
<gene>
    <name evidence="1" type="ORF">J2S10_001031</name>
</gene>
<organism evidence="1 2">
    <name type="scientific">Neobacillus ginsengisoli</name>
    <dbReference type="NCBI Taxonomy" id="904295"/>
    <lineage>
        <taxon>Bacteria</taxon>
        <taxon>Bacillati</taxon>
        <taxon>Bacillota</taxon>
        <taxon>Bacilli</taxon>
        <taxon>Bacillales</taxon>
        <taxon>Bacillaceae</taxon>
        <taxon>Neobacillus</taxon>
    </lineage>
</organism>
<keyword evidence="2" id="KW-1185">Reference proteome</keyword>
<sequence length="32" mass="3626">MDVRKFGSYESAAKINRKKLVRKGALTGKEPF</sequence>
<protein>
    <submittedName>
        <fullName evidence="1">Uncharacterized protein</fullName>
    </submittedName>
</protein>
<evidence type="ECO:0000313" key="1">
    <source>
        <dbReference type="EMBL" id="MDQ0197926.1"/>
    </source>
</evidence>
<proteinExistence type="predicted"/>
<comment type="caution">
    <text evidence="1">The sequence shown here is derived from an EMBL/GenBank/DDBJ whole genome shotgun (WGS) entry which is preliminary data.</text>
</comment>